<name>A0A1J4JIP6_9EUKA</name>
<dbReference type="OrthoDB" id="10642634at2759"/>
<dbReference type="InterPro" id="IPR011989">
    <property type="entry name" value="ARM-like"/>
</dbReference>
<dbReference type="AlphaFoldDB" id="A0A1J4JIP6"/>
<organism evidence="1 2">
    <name type="scientific">Tritrichomonas foetus</name>
    <dbReference type="NCBI Taxonomy" id="1144522"/>
    <lineage>
        <taxon>Eukaryota</taxon>
        <taxon>Metamonada</taxon>
        <taxon>Parabasalia</taxon>
        <taxon>Tritrichomonadida</taxon>
        <taxon>Tritrichomonadidae</taxon>
        <taxon>Tritrichomonas</taxon>
    </lineage>
</organism>
<accession>A0A1J4JIP6</accession>
<dbReference type="Proteomes" id="UP000179807">
    <property type="component" value="Unassembled WGS sequence"/>
</dbReference>
<proteinExistence type="predicted"/>
<sequence>MLYILTPSINLHIQETFDLVFDLERPGSTKAFSLLSIPNENVINSIFENNLLTSTAEKLFTTTDEDTIVKINRLAFLTQVCCIHSPALIQNNFSFVTRFLHFCHYRSVIEMFRTFLGTEEKSRELQHFLLDEKIVDHVLNMIKDSPDEISDDPNDEQSQMISALFRLIPLIKSSEVLSDVISTAEAIQIVSKLFSHAPLTVLNAQWAAINAIITESNSNDAIQLADRFLQMLDNQDEEAFTPYMESIIQIIQKLVTFNTEFATRIIEWNIGQKLASIIEKYPKHTLAHLTITKFATQTIEVPDFAQAVLPPLYEIAQKGFEPGQPVEFRAFAFNFQKLIKEQNNQELTQFEKFDSDTIEKINELTEVVNNPYGGSLPQHPSEEDHDFGNLTPDQLMTLLRFITSSRR</sequence>
<evidence type="ECO:0000313" key="1">
    <source>
        <dbReference type="EMBL" id="OHS97405.1"/>
    </source>
</evidence>
<dbReference type="InterPro" id="IPR016024">
    <property type="entry name" value="ARM-type_fold"/>
</dbReference>
<dbReference type="EMBL" id="MLAK01001116">
    <property type="protein sequence ID" value="OHS97405.1"/>
    <property type="molecule type" value="Genomic_DNA"/>
</dbReference>
<dbReference type="SUPFAM" id="SSF48371">
    <property type="entry name" value="ARM repeat"/>
    <property type="match status" value="1"/>
</dbReference>
<gene>
    <name evidence="1" type="ORF">TRFO_36356</name>
</gene>
<dbReference type="VEuPathDB" id="TrichDB:TRFO_36356"/>
<reference evidence="1" key="1">
    <citation type="submission" date="2016-10" db="EMBL/GenBank/DDBJ databases">
        <authorList>
            <person name="Benchimol M."/>
            <person name="Almeida L.G."/>
            <person name="Vasconcelos A.T."/>
            <person name="Perreira-Neves A."/>
            <person name="Rosa I.A."/>
            <person name="Tasca T."/>
            <person name="Bogo M.R."/>
            <person name="de Souza W."/>
        </authorList>
    </citation>
    <scope>NUCLEOTIDE SEQUENCE [LARGE SCALE GENOMIC DNA]</scope>
    <source>
        <strain evidence="1">K</strain>
    </source>
</reference>
<comment type="caution">
    <text evidence="1">The sequence shown here is derived from an EMBL/GenBank/DDBJ whole genome shotgun (WGS) entry which is preliminary data.</text>
</comment>
<dbReference type="Gene3D" id="1.25.10.10">
    <property type="entry name" value="Leucine-rich Repeat Variant"/>
    <property type="match status" value="1"/>
</dbReference>
<keyword evidence="2" id="KW-1185">Reference proteome</keyword>
<evidence type="ECO:0000313" key="2">
    <source>
        <dbReference type="Proteomes" id="UP000179807"/>
    </source>
</evidence>
<protein>
    <submittedName>
        <fullName evidence="1">Uncharacterized protein</fullName>
    </submittedName>
</protein>
<dbReference type="RefSeq" id="XP_068350542.1">
    <property type="nucleotide sequence ID" value="XM_068510784.1"/>
</dbReference>
<dbReference type="GeneID" id="94845488"/>